<reference evidence="2" key="1">
    <citation type="journal article" date="2017" name="Nat. Ecol. Evol.">
        <title>Genome expansion and lineage-specific genetic innovations in the forest pathogenic fungi Armillaria.</title>
        <authorList>
            <person name="Sipos G."/>
            <person name="Prasanna A.N."/>
            <person name="Walter M.C."/>
            <person name="O'Connor E."/>
            <person name="Balint B."/>
            <person name="Krizsan K."/>
            <person name="Kiss B."/>
            <person name="Hess J."/>
            <person name="Varga T."/>
            <person name="Slot J."/>
            <person name="Riley R."/>
            <person name="Boka B."/>
            <person name="Rigling D."/>
            <person name="Barry K."/>
            <person name="Lee J."/>
            <person name="Mihaltcheva S."/>
            <person name="LaButti K."/>
            <person name="Lipzen A."/>
            <person name="Waldron R."/>
            <person name="Moloney N.M."/>
            <person name="Sperisen C."/>
            <person name="Kredics L."/>
            <person name="Vagvoelgyi C."/>
            <person name="Patrignani A."/>
            <person name="Fitzpatrick D."/>
            <person name="Nagy I."/>
            <person name="Doyle S."/>
            <person name="Anderson J.B."/>
            <person name="Grigoriev I.V."/>
            <person name="Gueldener U."/>
            <person name="Muensterkoetter M."/>
            <person name="Nagy L.G."/>
        </authorList>
    </citation>
    <scope>NUCLEOTIDE SEQUENCE [LARGE SCALE GENOMIC DNA]</scope>
    <source>
        <strain evidence="2">Ar21-2</strain>
    </source>
</reference>
<organism evidence="1 2">
    <name type="scientific">Armillaria gallica</name>
    <name type="common">Bulbous honey fungus</name>
    <name type="synonym">Armillaria bulbosa</name>
    <dbReference type="NCBI Taxonomy" id="47427"/>
    <lineage>
        <taxon>Eukaryota</taxon>
        <taxon>Fungi</taxon>
        <taxon>Dikarya</taxon>
        <taxon>Basidiomycota</taxon>
        <taxon>Agaricomycotina</taxon>
        <taxon>Agaricomycetes</taxon>
        <taxon>Agaricomycetidae</taxon>
        <taxon>Agaricales</taxon>
        <taxon>Marasmiineae</taxon>
        <taxon>Physalacriaceae</taxon>
        <taxon>Armillaria</taxon>
    </lineage>
</organism>
<evidence type="ECO:0000313" key="2">
    <source>
        <dbReference type="Proteomes" id="UP000217790"/>
    </source>
</evidence>
<dbReference type="Proteomes" id="UP000217790">
    <property type="component" value="Unassembled WGS sequence"/>
</dbReference>
<keyword evidence="2" id="KW-1185">Reference proteome</keyword>
<protein>
    <submittedName>
        <fullName evidence="1">Uncharacterized protein</fullName>
    </submittedName>
</protein>
<dbReference type="STRING" id="47427.A0A2H3DUX8"/>
<gene>
    <name evidence="1" type="ORF">ARMGADRAFT_932911</name>
</gene>
<evidence type="ECO:0000313" key="1">
    <source>
        <dbReference type="EMBL" id="PBK91256.1"/>
    </source>
</evidence>
<proteinExistence type="predicted"/>
<dbReference type="OrthoDB" id="3236156at2759"/>
<accession>A0A2H3DUX8</accession>
<dbReference type="InParanoid" id="A0A2H3DUX8"/>
<dbReference type="AlphaFoldDB" id="A0A2H3DUX8"/>
<sequence length="625" mass="71277">MEGVKERECSFKLKDKGIIPDEARDIFCDLVALDNVPARQVVSAFKRIAEALGVPLEGDVSERSIDCIMKEGGNASKLQIVDAVLGVTISGDGTTHKNNNYESHCATVIDPENRKKQFFLSIKMAVNHTSQTQLDGWIELIEELYELFRESEFCTGEADAQDFWTTVTGMHTDHAEDQKKLFRLLKEWKQHCDREKRGEHTVLGMNSVELLSLLFKVSQEAITKAGGIQLWEALSDADKQRQHKEMYLKIVCEIGQDDFEKLSSEEKENVDFLIWAGCCMHKDMNAFKGGVQSMESYWEEMKIKGPIKMYNCDNAATSELAPDTSASKRADDKSKGGAIKASSLAGAIFRHKDRKRGQQDTLRFFFDHKIGFSICFPDTSNTRFQSHAEACAVIITYMDLLLKFLDYVKENKASRSLNHMEGNVKDAFECLETRHEFCVVTLYHEAISVPYMHKIRGPYQQEDNVLRLAALHKHVENHLCKIIMQPELLIGPTVSPKTGLFDGKQWDRPEAIYAVQHYAQDLPHLKPLLTQFCVGALETWRRFSAEFVQGREISKASEENIERAWMESTNDANESAFGIMRWKLRNNPSMSLPQFNARQMYKQNGTSQYQKALNPVQRQKLRAIT</sequence>
<dbReference type="EMBL" id="KZ293662">
    <property type="protein sequence ID" value="PBK91256.1"/>
    <property type="molecule type" value="Genomic_DNA"/>
</dbReference>
<dbReference type="OMA" id="HIPHESR"/>
<name>A0A2H3DUX8_ARMGA</name>